<accession>A0A931CSZ5</accession>
<evidence type="ECO:0000313" key="3">
    <source>
        <dbReference type="Proteomes" id="UP000706172"/>
    </source>
</evidence>
<evidence type="ECO:0000313" key="2">
    <source>
        <dbReference type="EMBL" id="MBG0778505.1"/>
    </source>
</evidence>
<dbReference type="GO" id="GO:0004658">
    <property type="term" value="F:propionyl-CoA carboxylase activity"/>
    <property type="evidence" value="ECO:0007669"/>
    <property type="project" value="TreeGrafter"/>
</dbReference>
<dbReference type="FunFam" id="3.90.226.10:FF:000017">
    <property type="entry name" value="Propionyl-CoA carboxylase subunit beta 5"/>
    <property type="match status" value="1"/>
</dbReference>
<dbReference type="Pfam" id="PF01039">
    <property type="entry name" value="Carboxyl_trans"/>
    <property type="match status" value="1"/>
</dbReference>
<dbReference type="PANTHER" id="PTHR43842">
    <property type="entry name" value="PROPIONYL-COA CARBOXYLASE BETA CHAIN"/>
    <property type="match status" value="1"/>
</dbReference>
<comment type="caution">
    <text evidence="2">The sequence shown here is derived from an EMBL/GenBank/DDBJ whole genome shotgun (WGS) entry which is preliminary data.</text>
</comment>
<feature type="domain" description="CoA carboxyltransferase C-terminal" evidence="1">
    <location>
        <begin position="2"/>
        <end position="245"/>
    </location>
</feature>
<dbReference type="InterPro" id="IPR051047">
    <property type="entry name" value="AccD/PCCB"/>
</dbReference>
<gene>
    <name evidence="2" type="ORF">H0S81_01045</name>
</gene>
<dbReference type="AlphaFoldDB" id="A0A931CSZ5"/>
<dbReference type="InterPro" id="IPR029045">
    <property type="entry name" value="ClpP/crotonase-like_dom_sf"/>
</dbReference>
<dbReference type="Gene3D" id="3.90.226.10">
    <property type="entry name" value="2-enoyl-CoA Hydratase, Chain A, domain 1"/>
    <property type="match status" value="1"/>
</dbReference>
<dbReference type="InterPro" id="IPR034733">
    <property type="entry name" value="AcCoA_carboxyl_beta"/>
</dbReference>
<dbReference type="InterPro" id="IPR011763">
    <property type="entry name" value="COA_CT_C"/>
</dbReference>
<feature type="non-terminal residue" evidence="2">
    <location>
        <position position="1"/>
    </location>
</feature>
<dbReference type="PANTHER" id="PTHR43842:SF2">
    <property type="entry name" value="PROPIONYL-COA CARBOXYLASE BETA CHAIN, MITOCHONDRIAL"/>
    <property type="match status" value="1"/>
</dbReference>
<dbReference type="Proteomes" id="UP000706172">
    <property type="component" value="Unassembled WGS sequence"/>
</dbReference>
<proteinExistence type="predicted"/>
<dbReference type="EMBL" id="JACCQK010000037">
    <property type="protein sequence ID" value="MBG0778505.1"/>
    <property type="molecule type" value="Genomic_DNA"/>
</dbReference>
<reference evidence="2" key="1">
    <citation type="submission" date="2020-07" db="EMBL/GenBank/DDBJ databases">
        <title>Severe corrosion of carbon steel in oil field produced water can be linked to methanogenic archaea containing a special type of NiFe hydrogenase.</title>
        <authorList>
            <person name="Lahme S."/>
            <person name="Mand J."/>
            <person name="Longwell J."/>
            <person name="Smith R."/>
            <person name="Enning D."/>
        </authorList>
    </citation>
    <scope>NUCLEOTIDE SEQUENCE</scope>
    <source>
        <strain evidence="2">MIC098Bin6</strain>
    </source>
</reference>
<name>A0A931CSZ5_9BACT</name>
<dbReference type="SUPFAM" id="SSF52096">
    <property type="entry name" value="ClpP/crotonase"/>
    <property type="match status" value="1"/>
</dbReference>
<organism evidence="2 3">
    <name type="scientific">Desulfotignum balticum</name>
    <dbReference type="NCBI Taxonomy" id="115781"/>
    <lineage>
        <taxon>Bacteria</taxon>
        <taxon>Pseudomonadati</taxon>
        <taxon>Thermodesulfobacteriota</taxon>
        <taxon>Desulfobacteria</taxon>
        <taxon>Desulfobacterales</taxon>
        <taxon>Desulfobacteraceae</taxon>
        <taxon>Desulfotignum</taxon>
    </lineage>
</organism>
<sequence>DRIDPALDYLVPENTSQAYDMNVLIHSILDGAEFMEVHPQFARNIICGFGRMGGQTVGLVANQPAVLAGVLDTEASFKAGRFVRFCDAFNIPLIALVDVPGFMPGPDQEQGGIIRHGAKLLYAFTEATVPRISVIVRKAYGGAYLVMNSKHIHCDVNYAWPTAEIAVMGPKGAVELIHRKEIQTSADPETVLHDKMEQYRRTFANPFLAAQRGYIDDVIFPRDTRHRLIRTLQVLEGKQADRLDKKHGNIPL</sequence>
<dbReference type="PROSITE" id="PS50989">
    <property type="entry name" value="COA_CT_CTER"/>
    <property type="match status" value="1"/>
</dbReference>
<protein>
    <submittedName>
        <fullName evidence="2">Methylmalonyl-CoA carboxyltransferase</fullName>
    </submittedName>
</protein>
<evidence type="ECO:0000259" key="1">
    <source>
        <dbReference type="PROSITE" id="PS50989"/>
    </source>
</evidence>